<reference evidence="1 2" key="1">
    <citation type="submission" date="2021-08" db="EMBL/GenBank/DDBJ databases">
        <title>Whole genome sequence of novel Actinomyces species strain MAS-1.</title>
        <authorList>
            <person name="Saito M."/>
            <person name="Kuwahara N."/>
            <person name="Takizawa T."/>
            <person name="Gotouda H."/>
            <person name="Ochiai T."/>
        </authorList>
    </citation>
    <scope>NUCLEOTIDE SEQUENCE [LARGE SCALE GENOMIC DNA]</scope>
    <source>
        <strain evidence="1 2">MAS-1</strain>
    </source>
</reference>
<proteinExistence type="predicted"/>
<dbReference type="EMBL" id="AP025017">
    <property type="protein sequence ID" value="BDA64537.1"/>
    <property type="molecule type" value="Genomic_DNA"/>
</dbReference>
<evidence type="ECO:0000313" key="1">
    <source>
        <dbReference type="EMBL" id="BDA64537.1"/>
    </source>
</evidence>
<gene>
    <name evidence="1" type="ORF">MANAM107_13710</name>
</gene>
<evidence type="ECO:0000313" key="2">
    <source>
        <dbReference type="Proteomes" id="UP000824496"/>
    </source>
</evidence>
<sequence length="79" mass="8491">MAPTSLAFPAIRGLLRSIAGTTDSRGLTDRRQGLTRDHEQLRIITARARAHLEPPRVREGGALFCAGRTVPRGNVGCAV</sequence>
<dbReference type="Proteomes" id="UP000824496">
    <property type="component" value="Chromosome"/>
</dbReference>
<organism evidence="1 2">
    <name type="scientific">Actinomyces capricornis</name>
    <dbReference type="NCBI Taxonomy" id="2755559"/>
    <lineage>
        <taxon>Bacteria</taxon>
        <taxon>Bacillati</taxon>
        <taxon>Actinomycetota</taxon>
        <taxon>Actinomycetes</taxon>
        <taxon>Actinomycetales</taxon>
        <taxon>Actinomycetaceae</taxon>
        <taxon>Actinomyces</taxon>
    </lineage>
</organism>
<accession>A0ABM7UB42</accession>
<name>A0ABM7UB42_9ACTO</name>
<keyword evidence="2" id="KW-1185">Reference proteome</keyword>
<protein>
    <submittedName>
        <fullName evidence="1">Uncharacterized protein</fullName>
    </submittedName>
</protein>